<dbReference type="InterPro" id="IPR022698">
    <property type="entry name" value="OrsD"/>
</dbReference>
<dbReference type="Gene3D" id="2.60.120.260">
    <property type="entry name" value="Galactose-binding domain-like"/>
    <property type="match status" value="1"/>
</dbReference>
<dbReference type="PANTHER" id="PTHR32208">
    <property type="entry name" value="SECRETED PROTEIN-RELATED"/>
    <property type="match status" value="1"/>
</dbReference>
<dbReference type="SMART" id="SM00231">
    <property type="entry name" value="FA58C"/>
    <property type="match status" value="1"/>
</dbReference>
<keyword evidence="7" id="KW-1185">Reference proteome</keyword>
<dbReference type="Pfam" id="PF09118">
    <property type="entry name" value="GO-like_E_set"/>
    <property type="match status" value="1"/>
</dbReference>
<feature type="domain" description="F5/8 type C" evidence="3">
    <location>
        <begin position="1615"/>
        <end position="1768"/>
    </location>
</feature>
<dbReference type="Pfam" id="PF07250">
    <property type="entry name" value="Glyoxal_oxid_N"/>
    <property type="match status" value="1"/>
</dbReference>
<dbReference type="SMART" id="SM00612">
    <property type="entry name" value="Kelch"/>
    <property type="match status" value="3"/>
</dbReference>
<dbReference type="InterPro" id="IPR037293">
    <property type="entry name" value="Gal_Oxidase_central_sf"/>
</dbReference>
<dbReference type="InterPro" id="IPR006652">
    <property type="entry name" value="Kelch_1"/>
</dbReference>
<dbReference type="InterPro" id="IPR008979">
    <property type="entry name" value="Galactose-bd-like_sf"/>
</dbReference>
<evidence type="ECO:0000259" key="3">
    <source>
        <dbReference type="PROSITE" id="PS50022"/>
    </source>
</evidence>
<dbReference type="PANTHER" id="PTHR32208:SF68">
    <property type="entry name" value="GALACTOSE OXIDASE"/>
    <property type="match status" value="1"/>
</dbReference>
<dbReference type="Pfam" id="PF00271">
    <property type="entry name" value="Helicase_C"/>
    <property type="match status" value="1"/>
</dbReference>
<dbReference type="SUPFAM" id="SSF81296">
    <property type="entry name" value="E set domains"/>
    <property type="match status" value="1"/>
</dbReference>
<dbReference type="Pfam" id="PF12013">
    <property type="entry name" value="OrsD"/>
    <property type="match status" value="1"/>
</dbReference>
<dbReference type="PROSITE" id="PS50022">
    <property type="entry name" value="FA58C_3"/>
    <property type="match status" value="1"/>
</dbReference>
<dbReference type="InterPro" id="IPR013783">
    <property type="entry name" value="Ig-like_fold"/>
</dbReference>
<dbReference type="InterPro" id="IPR015202">
    <property type="entry name" value="GO-like_E_set"/>
</dbReference>
<evidence type="ECO:0000313" key="6">
    <source>
        <dbReference type="EMBL" id="KAJ6436865.1"/>
    </source>
</evidence>
<name>A0AB34FDA3_9HYPO</name>
<dbReference type="SUPFAM" id="SSF49785">
    <property type="entry name" value="Galactose-binding domain-like"/>
    <property type="match status" value="1"/>
</dbReference>
<dbReference type="SUPFAM" id="SSF50965">
    <property type="entry name" value="Galactose oxidase, central domain"/>
    <property type="match status" value="1"/>
</dbReference>
<feature type="domain" description="Helicase C-terminal" evidence="5">
    <location>
        <begin position="1221"/>
        <end position="1372"/>
    </location>
</feature>
<evidence type="ECO:0000256" key="2">
    <source>
        <dbReference type="SAM" id="MobiDB-lite"/>
    </source>
</evidence>
<dbReference type="SMART" id="SM00490">
    <property type="entry name" value="HELICc"/>
    <property type="match status" value="1"/>
</dbReference>
<evidence type="ECO:0000256" key="1">
    <source>
        <dbReference type="ARBA" id="ARBA00022729"/>
    </source>
</evidence>
<gene>
    <name evidence="6" type="ORF">O9K51_10633</name>
</gene>
<dbReference type="CDD" id="cd02851">
    <property type="entry name" value="E_set_GO_C"/>
    <property type="match status" value="1"/>
</dbReference>
<dbReference type="InterPro" id="IPR009880">
    <property type="entry name" value="Glyoxal_oxidase_N"/>
</dbReference>
<dbReference type="Pfam" id="PF00754">
    <property type="entry name" value="F5_F8_type_C"/>
    <property type="match status" value="1"/>
</dbReference>
<dbReference type="GO" id="GO:0016787">
    <property type="term" value="F:hydrolase activity"/>
    <property type="evidence" value="ECO:0007669"/>
    <property type="project" value="UniProtKB-KW"/>
</dbReference>
<comment type="caution">
    <text evidence="6">The sequence shown here is derived from an EMBL/GenBank/DDBJ whole genome shotgun (WGS) entry which is preliminary data.</text>
</comment>
<organism evidence="6 7">
    <name type="scientific">Purpureocillium lavendulum</name>
    <dbReference type="NCBI Taxonomy" id="1247861"/>
    <lineage>
        <taxon>Eukaryota</taxon>
        <taxon>Fungi</taxon>
        <taxon>Dikarya</taxon>
        <taxon>Ascomycota</taxon>
        <taxon>Pezizomycotina</taxon>
        <taxon>Sordariomycetes</taxon>
        <taxon>Hypocreomycetidae</taxon>
        <taxon>Hypocreales</taxon>
        <taxon>Ophiocordycipitaceae</taxon>
        <taxon>Purpureocillium</taxon>
    </lineage>
</organism>
<dbReference type="InterPro" id="IPR000421">
    <property type="entry name" value="FA58C"/>
</dbReference>
<feature type="domain" description="Helicase ATP-binding" evidence="4">
    <location>
        <begin position="1034"/>
        <end position="1180"/>
    </location>
</feature>
<feature type="region of interest" description="Disordered" evidence="2">
    <location>
        <begin position="178"/>
        <end position="206"/>
    </location>
</feature>
<reference evidence="6" key="1">
    <citation type="submission" date="2023-01" db="EMBL/GenBank/DDBJ databases">
        <title>The growth and conidiation of Purpureocillium lavendulum are regulated by nitrogen source and histone H3K14 acetylation.</title>
        <authorList>
            <person name="Tang P."/>
            <person name="Han J."/>
            <person name="Zhang C."/>
            <person name="Tang P."/>
            <person name="Qi F."/>
            <person name="Zhang K."/>
            <person name="Liang L."/>
        </authorList>
    </citation>
    <scope>NUCLEOTIDE SEQUENCE</scope>
    <source>
        <strain evidence="6">YMF1.00683</strain>
    </source>
</reference>
<evidence type="ECO:0000259" key="4">
    <source>
        <dbReference type="PROSITE" id="PS51192"/>
    </source>
</evidence>
<dbReference type="PROSITE" id="PS51192">
    <property type="entry name" value="HELICASE_ATP_BIND_1"/>
    <property type="match status" value="1"/>
</dbReference>
<evidence type="ECO:0000313" key="7">
    <source>
        <dbReference type="Proteomes" id="UP001163105"/>
    </source>
</evidence>
<dbReference type="InterPro" id="IPR014001">
    <property type="entry name" value="Helicase_ATP-bd"/>
</dbReference>
<protein>
    <submittedName>
        <fullName evidence="6">P-loop containing nucleoside triphosphate hydrolase protein</fullName>
    </submittedName>
</protein>
<dbReference type="Gene3D" id="3.40.50.300">
    <property type="entry name" value="P-loop containing nucleotide triphosphate hydrolases"/>
    <property type="match status" value="2"/>
</dbReference>
<feature type="region of interest" description="Disordered" evidence="2">
    <location>
        <begin position="487"/>
        <end position="572"/>
    </location>
</feature>
<proteinExistence type="predicted"/>
<sequence length="2260" mass="247334">MDPSTTNRGDHTTIIIAQAPAAVRRFPYLPAWRVVLCEECGFCLRPGKKALERHLGREHRLRGAELRGLVELLVSHDVWTPDEGAPPAGGWPTRPVPGLRVHDGYRCAAGGGCDGFVTRNLKSMERHGSKEHGQRAKAHTRNGEVAPLWAACKLQTFYAETRLIRYFVVAVGSGGGATGPARQGDGGGAAADGALAPPPRPSSSDAADDAFFRALDEDAKVAAEDARAEARVVEGFDGHRSAVIPWLRRTGIAGYIRGLHKAEMESSIAVPRKGPVAAKEGAAASSCGEDGPELDLILECMEQLLAETHRWCFDGPECKLTWPRQLALSRFRTTDAVARKLRGFDPYKEPATVDTYFGYWKQLVSFYFRVVHRGGHFTKERGVRTPEDRVRPTRAQSAAWGLVWRRAAEGDTPRLRKALLGFSMSLICHRYKHYRYRSAVLGFAAMRSIQPTTGAWRAAGNYSSFLSGLIWTAQLLVFSASVGYGSHGGDSSGDCTAGNVGKGDDEDDDDEDGDEDGDEEDEGGEDEDDGGRNENEVGCGGGSDGDGEDDEDEDDDEDDEDDDDGGSSDGVLQKIEGYCGKYMRPNTETAFGEILAWRLLCREVGNEEVGQHQATWDEDGQGLTYGDVHLRLDEARKLFSSEVERARRLLYDELMFGAANLPRLKAPALKDDLGRRDVGWFFGMHRDNEPVLAPLERALEGVIKSSDALRNSFLDRSGPEVRWRSKAIALYEATVDSFLTALASPFHMANGQPLRESELFSITWRNTQRHRSIGLKHGRVMVHVAYHKGQQQTGKYKDNIRFLHPAMGDMLIDYMVYVLPLRLAFARHSSPKAVMSPYLWSKGGSVWADNRLSRCMEKASARAQIPRLRIANWRQMTVSIVKTKFTKEEARCFDIAIDDGGEEGEDAEEIDDDVRAMTKQRNHSTRTVNRAYSNQQGASFGGVWDGLVRRGLRASVLWQQLWDLDTVLAPSACDRKRCCSEAGLLPGGPELLKRIAMGTYRRRTAWTSKALLQQARALYKDDALRWKSAAQERAMAVVTSRAEQFMLPCVLPGAGVTVLVLPLVSLRGDLLRRVRELGIGHHVWSLEEPDTSAPLVFVAVEAAATSRFRAFAAQLAAKQELDRIVVDEAHLTVTASDYRPAMVDLALIRSVRTQFVYLTATLPPSMQDDFELQNHLVRPRVVRASTNRKNLFYCVERNNTRKPLLQDAADRVRDAWHRSGLFDQARDKIILYTPSTEAAAALSALLGCAEYTSGAAATADEKQQILKAWLAAPEQPYIVSTSALSAGFDYAHVRLVMHVDEPHSLVDFAQESGRAGRDGARAYSTVLLRSGWEPPAGEGVPAGKRALHGYLEARDCLRRHLSGHLDLPSDVIVECRDGVDVTCKLCEYRRLQPSEAVDQSAAVMDGDEPTGSADAAGTPEILEVEHTGSAIIEAKRRAEYLELSRYEDDLMAVVGTCLLCRGLGEPWDHTLDGCPWRFDYFKARDRARNRGRHEGGDWIAKFHACYWCYNPQTVCARAGSGGRAGRCPYADLVMPLCYGLFRGPNGVSWVRELAGKTFNDVDDFLFWCGKATTFGGGKAIQAVAISTVAWYRVFSLTSAVAVKADFHTPGVVLASDQTTLSLLAAKPIGNPINRAGWKVTCDSEEPGHECNNAVDGNNGTFWHTANQQANPPRNITVDMGVLQNINGLSVLPRQDGNDRGWILRHEVLVSTDGQRWEGPVATGTWVGDATQKYSNFEPRRVRYLRLVAISETQGRQLASIAELNIYNAQAVQQLQQGVGKRGLTLEVRQMQQGVGKWGLTLTFPIVPVAGAVDPLTGKVVVWSAYLKDKFENSPGGWTLTSTWDPITGEVAERNVTNIGHDMFCPGLSLDANGRMVVTGGNNAQKTSFYDSTGGAWVPGPDMKVPRGYQSSATCSDGRVFTIGGSWSGGKFEKNGEVYDPRSNSWTMLSSATVKPMLTADEGGIFRADNHGWLFGWRNGTVFQAGPSTAMNWYFTSGRGDVQPAGQRTTASGGVDPDSMCGNAVMFDATMGKILTVGGAPSYEKTNATNHAHIITLGDSGRAVEVSLAGTGMHYPRIYANAIALPDGTVFVTGGQQHGIPFEDTTPQLTPELYDPAQNTFVEQAPNSIVRVYHSIALLLPDATVLSGGGGLCGTCDTNHFDAQIFLPRYLFDGSGNPATRPVIRSVSSKEDAALIRYGSSTHTVNTDQRRVPLALNSNGGNSYTASLPGDPGVLLPGYWMLFVLNENGVPSVATTVKVLL</sequence>
<keyword evidence="1" id="KW-0732">Signal</keyword>
<dbReference type="InterPro" id="IPR027417">
    <property type="entry name" value="P-loop_NTPase"/>
</dbReference>
<dbReference type="InterPro" id="IPR001650">
    <property type="entry name" value="Helicase_C-like"/>
</dbReference>
<dbReference type="Pfam" id="PF01344">
    <property type="entry name" value="Kelch_1"/>
    <property type="match status" value="1"/>
</dbReference>
<feature type="compositionally biased region" description="Acidic residues" evidence="2">
    <location>
        <begin position="504"/>
        <end position="529"/>
    </location>
</feature>
<dbReference type="InterPro" id="IPR014756">
    <property type="entry name" value="Ig_E-set"/>
</dbReference>
<dbReference type="PROSITE" id="PS51194">
    <property type="entry name" value="HELICASE_CTER"/>
    <property type="match status" value="1"/>
</dbReference>
<dbReference type="Gene3D" id="2.130.10.80">
    <property type="entry name" value="Galactose oxidase/kelch, beta-propeller"/>
    <property type="match status" value="1"/>
</dbReference>
<dbReference type="Gene3D" id="2.60.40.10">
    <property type="entry name" value="Immunoglobulins"/>
    <property type="match status" value="1"/>
</dbReference>
<dbReference type="SUPFAM" id="SSF52540">
    <property type="entry name" value="P-loop containing nucleoside triphosphate hydrolases"/>
    <property type="match status" value="1"/>
</dbReference>
<feature type="compositionally biased region" description="Acidic residues" evidence="2">
    <location>
        <begin position="545"/>
        <end position="566"/>
    </location>
</feature>
<keyword evidence="6" id="KW-0378">Hydrolase</keyword>
<dbReference type="EMBL" id="JAQHRD010000016">
    <property type="protein sequence ID" value="KAJ6436865.1"/>
    <property type="molecule type" value="Genomic_DNA"/>
</dbReference>
<dbReference type="Proteomes" id="UP001163105">
    <property type="component" value="Unassembled WGS sequence"/>
</dbReference>
<feature type="compositionally biased region" description="Gly residues" evidence="2">
    <location>
        <begin position="178"/>
        <end position="190"/>
    </location>
</feature>
<accession>A0AB34FDA3</accession>
<evidence type="ECO:0000259" key="5">
    <source>
        <dbReference type="PROSITE" id="PS51194"/>
    </source>
</evidence>
<dbReference type="InterPro" id="IPR011043">
    <property type="entry name" value="Gal_Oxase/kelch_b-propeller"/>
</dbReference>